<name>B1T736_9BURK</name>
<feature type="domain" description="N-acetyltransferase" evidence="3">
    <location>
        <begin position="1"/>
        <end position="76"/>
    </location>
</feature>
<dbReference type="PANTHER" id="PTHR10545">
    <property type="entry name" value="DIAMINE N-ACETYLTRANSFERASE"/>
    <property type="match status" value="1"/>
</dbReference>
<dbReference type="PATRIC" id="fig|396597.7.peg.4321"/>
<dbReference type="InterPro" id="IPR016181">
    <property type="entry name" value="Acyl_CoA_acyltransferase"/>
</dbReference>
<keyword evidence="1 4" id="KW-0808">Transferase</keyword>
<reference evidence="4 5" key="1">
    <citation type="submission" date="2008-03" db="EMBL/GenBank/DDBJ databases">
        <title>Sequencing of the draft genome and assembly of Burkholderia ambifaria MEX-5.</title>
        <authorList>
            <consortium name="US DOE Joint Genome Institute (JGI-PGF)"/>
            <person name="Copeland A."/>
            <person name="Lucas S."/>
            <person name="Lapidus A."/>
            <person name="Glavina del Rio T."/>
            <person name="Dalin E."/>
            <person name="Tice H."/>
            <person name="Bruce D."/>
            <person name="Goodwin L."/>
            <person name="Pitluck S."/>
            <person name="Larimer F."/>
            <person name="Land M.L."/>
            <person name="Hauser L."/>
            <person name="Tiedje J."/>
            <person name="Richardson P."/>
        </authorList>
    </citation>
    <scope>NUCLEOTIDE SEQUENCE [LARGE SCALE GENOMIC DNA]</scope>
    <source>
        <strain evidence="4 5">MEX-5</strain>
    </source>
</reference>
<dbReference type="InterPro" id="IPR051016">
    <property type="entry name" value="Diverse_Substrate_AcTransf"/>
</dbReference>
<evidence type="ECO:0000313" key="5">
    <source>
        <dbReference type="Proteomes" id="UP000004814"/>
    </source>
</evidence>
<accession>B1T736</accession>
<protein>
    <submittedName>
        <fullName evidence="4">GCN5-related N-acetyltransferase</fullName>
    </submittedName>
</protein>
<dbReference type="Gene3D" id="3.40.630.30">
    <property type="match status" value="1"/>
</dbReference>
<dbReference type="SUPFAM" id="SSF55729">
    <property type="entry name" value="Acyl-CoA N-acyltransferases (Nat)"/>
    <property type="match status" value="1"/>
</dbReference>
<keyword evidence="2" id="KW-0012">Acyltransferase</keyword>
<dbReference type="Pfam" id="PF00583">
    <property type="entry name" value="Acetyltransf_1"/>
    <property type="match status" value="1"/>
</dbReference>
<gene>
    <name evidence="4" type="ORF">BamMEX5DRAFT_3602</name>
</gene>
<comment type="caution">
    <text evidence="4">The sequence shown here is derived from an EMBL/GenBank/DDBJ whole genome shotgun (WGS) entry which is preliminary data.</text>
</comment>
<dbReference type="EMBL" id="ABLK01000117">
    <property type="protein sequence ID" value="EDT40606.1"/>
    <property type="molecule type" value="Genomic_DNA"/>
</dbReference>
<dbReference type="PANTHER" id="PTHR10545:SF29">
    <property type="entry name" value="GH14572P-RELATED"/>
    <property type="match status" value="1"/>
</dbReference>
<proteinExistence type="predicted"/>
<sequence length="78" mass="8438">MTQRLRGAGAGLRLLQALARIAVDTGCGRFEWSVLDWNEPAIRFYESVGAAPQSEWGRYRLAGDALRAFADGAPVDAA</sequence>
<dbReference type="GO" id="GO:0008080">
    <property type="term" value="F:N-acetyltransferase activity"/>
    <property type="evidence" value="ECO:0007669"/>
    <property type="project" value="UniProtKB-ARBA"/>
</dbReference>
<dbReference type="PROSITE" id="PS51186">
    <property type="entry name" value="GNAT"/>
    <property type="match status" value="1"/>
</dbReference>
<evidence type="ECO:0000313" key="4">
    <source>
        <dbReference type="EMBL" id="EDT40606.1"/>
    </source>
</evidence>
<evidence type="ECO:0000256" key="2">
    <source>
        <dbReference type="ARBA" id="ARBA00023315"/>
    </source>
</evidence>
<dbReference type="AlphaFoldDB" id="B1T736"/>
<evidence type="ECO:0000259" key="3">
    <source>
        <dbReference type="PROSITE" id="PS51186"/>
    </source>
</evidence>
<organism evidence="4 5">
    <name type="scientific">Burkholderia ambifaria MEX-5</name>
    <dbReference type="NCBI Taxonomy" id="396597"/>
    <lineage>
        <taxon>Bacteria</taxon>
        <taxon>Pseudomonadati</taxon>
        <taxon>Pseudomonadota</taxon>
        <taxon>Betaproteobacteria</taxon>
        <taxon>Burkholderiales</taxon>
        <taxon>Burkholderiaceae</taxon>
        <taxon>Burkholderia</taxon>
        <taxon>Burkholderia cepacia complex</taxon>
    </lineage>
</organism>
<dbReference type="InterPro" id="IPR000182">
    <property type="entry name" value="GNAT_dom"/>
</dbReference>
<evidence type="ECO:0000256" key="1">
    <source>
        <dbReference type="ARBA" id="ARBA00022679"/>
    </source>
</evidence>
<dbReference type="Proteomes" id="UP000004814">
    <property type="component" value="Unassembled WGS sequence"/>
</dbReference>